<evidence type="ECO:0000313" key="5">
    <source>
        <dbReference type="EMBL" id="OAI84789.1"/>
    </source>
</evidence>
<keyword evidence="2" id="KW-0274">FAD</keyword>
<dbReference type="InterPro" id="IPR000172">
    <property type="entry name" value="GMC_OxRdtase_N"/>
</dbReference>
<dbReference type="SUPFAM" id="SSF54373">
    <property type="entry name" value="FAD-linked reductases, C-terminal domain"/>
    <property type="match status" value="1"/>
</dbReference>
<dbReference type="Pfam" id="PF13450">
    <property type="entry name" value="NAD_binding_8"/>
    <property type="match status" value="1"/>
</dbReference>
<evidence type="ECO:0000256" key="3">
    <source>
        <dbReference type="SAM" id="MobiDB-lite"/>
    </source>
</evidence>
<organism evidence="5 6">
    <name type="scientific">Pseudomonas putida</name>
    <name type="common">Arthrobacter siderocapsulatus</name>
    <dbReference type="NCBI Taxonomy" id="303"/>
    <lineage>
        <taxon>Bacteria</taxon>
        <taxon>Pseudomonadati</taxon>
        <taxon>Pseudomonadota</taxon>
        <taxon>Gammaproteobacteria</taxon>
        <taxon>Pseudomonadales</taxon>
        <taxon>Pseudomonadaceae</taxon>
        <taxon>Pseudomonas</taxon>
    </lineage>
</organism>
<proteinExistence type="inferred from homology"/>
<dbReference type="InterPro" id="IPR007867">
    <property type="entry name" value="GMC_OxRtase_C"/>
</dbReference>
<dbReference type="PANTHER" id="PTHR11552:SF213">
    <property type="entry name" value="DEHYDROGENASE, PUTATIVE-RELATED"/>
    <property type="match status" value="1"/>
</dbReference>
<dbReference type="GO" id="GO:0016614">
    <property type="term" value="F:oxidoreductase activity, acting on CH-OH group of donors"/>
    <property type="evidence" value="ECO:0007669"/>
    <property type="project" value="InterPro"/>
</dbReference>
<reference evidence="5 6" key="1">
    <citation type="submission" date="2016-03" db="EMBL/GenBank/DDBJ databases">
        <title>Draft Genome Assembly of Pseudomonas putida strain CBF10-2.</title>
        <authorList>
            <person name="Iyer R.S."/>
            <person name="Damania A."/>
        </authorList>
    </citation>
    <scope>NUCLEOTIDE SEQUENCE [LARGE SCALE GENOMIC DNA]</scope>
    <source>
        <strain evidence="5 6">CBF10-2</strain>
    </source>
</reference>
<keyword evidence="2" id="KW-0285">Flavoprotein</keyword>
<dbReference type="Proteomes" id="UP000077752">
    <property type="component" value="Unassembled WGS sequence"/>
</dbReference>
<protein>
    <submittedName>
        <fullName evidence="5">Glucose-methanol-choline oxidoreductase</fullName>
    </submittedName>
</protein>
<feature type="domain" description="Glucose-methanol-choline oxidoreductase N-terminal" evidence="4">
    <location>
        <begin position="332"/>
        <end position="346"/>
    </location>
</feature>
<evidence type="ECO:0000256" key="2">
    <source>
        <dbReference type="PIRSR" id="PIRSR000137-2"/>
    </source>
</evidence>
<dbReference type="Gene3D" id="3.30.560.10">
    <property type="entry name" value="Glucose Oxidase, domain 3"/>
    <property type="match status" value="1"/>
</dbReference>
<sequence>MTDQTEYEYIVVGSGAGGGTLAARLAEEGRRVLVLESGSDPVAKGDDAGLPEQYQVPAFHPRSTENNAMRWDFFVRHYSSDARQLQDPKFTRSYEGETVDGVLYPRASCLGGCTAHNAMITVYPHNQDWDHIARITGDASWKASAMREHFQRLENCHHRPFQRFLSWFGFNPSRHGFKGWLHTEKAVPEAVIDDFSLVRSIVKSAKQAFETLAEPLKRIGWQLQGVGDPNDWRLVKDEAIGLRYPPLATHKHHRMGTRERLLDVQQRFPDNLHIELDALVTRVLLDDEQRAYGVEYIKGSRMYQACTLPRNPTSSGELRQVRASREVILAGGAFNTPQMLMLSGIGPREVLESVGVPVRVELPGVGRNLQDRYEVGVVNRMNFDNWEVLEGARYEKGDPQYEEWAKGKVGVYSTNGAVLAVIKKSLKQRPLPDLFCFSLLALFRGYFPGYSKLIVEKLNYLTWAVLKAHTNNTAGYVTLRSKDPAQTPMINFRYFEEGNDTKGEDLQSVVEGIKFVRNLAKPLKEARLIAEEELPGDAVQTDEQLKEYVMNQAWGHHASCTCPIGAANDPMAVLDSAFRVRGTSNLRVVDASIFPKIPGFFIVTSIYVAAEKAAQVILADAARPQARQVAGAGRASKAADSLDSTVEAMVSPKS</sequence>
<dbReference type="EMBL" id="LUCV01000049">
    <property type="protein sequence ID" value="OAI84789.1"/>
    <property type="molecule type" value="Genomic_DNA"/>
</dbReference>
<evidence type="ECO:0000256" key="1">
    <source>
        <dbReference type="ARBA" id="ARBA00010790"/>
    </source>
</evidence>
<gene>
    <name evidence="5" type="ORF">AYO28_02590</name>
</gene>
<evidence type="ECO:0000313" key="6">
    <source>
        <dbReference type="Proteomes" id="UP000077752"/>
    </source>
</evidence>
<dbReference type="AlphaFoldDB" id="A0A177SB71"/>
<evidence type="ECO:0000259" key="4">
    <source>
        <dbReference type="PROSITE" id="PS00624"/>
    </source>
</evidence>
<dbReference type="RefSeq" id="WP_064304576.1">
    <property type="nucleotide sequence ID" value="NZ_LUCV01000049.1"/>
</dbReference>
<feature type="region of interest" description="Disordered" evidence="3">
    <location>
        <begin position="632"/>
        <end position="654"/>
    </location>
</feature>
<feature type="binding site" evidence="2">
    <location>
        <position position="280"/>
    </location>
    <ligand>
        <name>FAD</name>
        <dbReference type="ChEBI" id="CHEBI:57692"/>
    </ligand>
</feature>
<dbReference type="InterPro" id="IPR012132">
    <property type="entry name" value="GMC_OxRdtase"/>
</dbReference>
<dbReference type="SUPFAM" id="SSF51905">
    <property type="entry name" value="FAD/NAD(P)-binding domain"/>
    <property type="match status" value="1"/>
</dbReference>
<dbReference type="Pfam" id="PF00732">
    <property type="entry name" value="GMC_oxred_N"/>
    <property type="match status" value="1"/>
</dbReference>
<comment type="cofactor">
    <cofactor evidence="2">
        <name>FAD</name>
        <dbReference type="ChEBI" id="CHEBI:57692"/>
    </cofactor>
</comment>
<comment type="similarity">
    <text evidence="1">Belongs to the GMC oxidoreductase family.</text>
</comment>
<dbReference type="PROSITE" id="PS00624">
    <property type="entry name" value="GMC_OXRED_2"/>
    <property type="match status" value="1"/>
</dbReference>
<dbReference type="InterPro" id="IPR036188">
    <property type="entry name" value="FAD/NAD-bd_sf"/>
</dbReference>
<dbReference type="Pfam" id="PF05199">
    <property type="entry name" value="GMC_oxred_C"/>
    <property type="match status" value="1"/>
</dbReference>
<dbReference type="PIRSF" id="PIRSF000137">
    <property type="entry name" value="Alcohol_oxidase"/>
    <property type="match status" value="1"/>
</dbReference>
<comment type="caution">
    <text evidence="5">The sequence shown here is derived from an EMBL/GenBank/DDBJ whole genome shotgun (WGS) entry which is preliminary data.</text>
</comment>
<accession>A0A177SB71</accession>
<dbReference type="PANTHER" id="PTHR11552">
    <property type="entry name" value="GLUCOSE-METHANOL-CHOLINE GMC OXIDOREDUCTASE"/>
    <property type="match status" value="1"/>
</dbReference>
<name>A0A177SB71_PSEPU</name>
<dbReference type="Gene3D" id="3.50.50.60">
    <property type="entry name" value="FAD/NAD(P)-binding domain"/>
    <property type="match status" value="1"/>
</dbReference>
<dbReference type="GO" id="GO:0050660">
    <property type="term" value="F:flavin adenine dinucleotide binding"/>
    <property type="evidence" value="ECO:0007669"/>
    <property type="project" value="InterPro"/>
</dbReference>